<dbReference type="EMBL" id="JARQWQ010000144">
    <property type="protein sequence ID" value="KAK2548568.1"/>
    <property type="molecule type" value="Genomic_DNA"/>
</dbReference>
<dbReference type="GO" id="GO:0031490">
    <property type="term" value="F:chromatin DNA binding"/>
    <property type="evidence" value="ECO:0007669"/>
    <property type="project" value="TreeGrafter"/>
</dbReference>
<accession>A0AAD9USS0</accession>
<dbReference type="InterPro" id="IPR027417">
    <property type="entry name" value="P-loop_NTPase"/>
</dbReference>
<proteinExistence type="inferred from homology"/>
<dbReference type="Pfam" id="PF13871">
    <property type="entry name" value="Helicase_C_4"/>
    <property type="match status" value="2"/>
</dbReference>
<feature type="domain" description="Strawberry notch helicase C" evidence="3">
    <location>
        <begin position="1089"/>
        <end position="1203"/>
    </location>
</feature>
<sequence>MGEANESIISYEDLLSTALGESGLDLDDLFGNLPGNVLSQATFNDSDVLCSGDSDFLDSINVTGDFSQDNSFINFAAPNNSLLSSSFASAPCINSSAPSPLLLNLLNSGNGLQMSSIGSVTEPMEQLNSENGDSRLESSPDVTINHVEVRKSGVNEDEEEDEEEELGHTDTYAEYVPSKFQLLQLSSLSSVTPPDIWYVLKLPQEVIDYCHLSALQLEAVVYACQQHETFLADGTRAGFLIGDGAGVGKGRTVAALKTTLSQSLDPDVVLWPCTRQRHLSFLYKRLQTTWFSVSNDLKYDAERDLNDIGCSIDVSLLNKFKYKAKLSSKVNGKVKKGVVFATYSSLIGESQGQEKYNTRMSQLLNWCGHDFDGVIVLDECHKAKNLVPTGSSKPTKTGLAVLELQNKLPKARVVYCSATGVFQIIVFLYSFRGAGAMEIVAMDMKLRGMYMTRQLSFAGVTFDIKELPLSLDFIDMYNDSVKLWIEAREKFEQAAELMGADGRAKKTIWGQFWSAHQRFFKYLCIASKVDNVVDIAKEAIDHGKCVIVGLQSTGEARTLEQLEESGGDLTDFVSTAKGVLQSLIKKHFPAPGNKLEELFGFDSGTNGRSSPSSQQLTPVKRKKKVSTSESDSDDSGKGTPSMQDEGLMNTVKEEESLTADSGESTAGEDDFNPFGNSGSEDEDPWLHRKSKKGSRGKSLTGSPDISAADPTSNALAAAGLKVSNMSWSIPSQQETARQINGINYSRNSPLGLQSTGEARTLEQLEESGGDLTDFVSTAKGVLQSLIKKHFPAPGNKLEELLGFDSGTNGRSSPSSQQLTPVKRKKKAVVAPKPKKFKTAFERIYNISTSESDSDDSGKGTFSMQDEGLMNTVKEEEILTADSGESTAGEDDFNPFGNSGSEDEGNVLSTLYLSLKKIQESGLRTLLLPDKTKKSRVKSLKKKLTSKARRGSVLPSPSLSEQGKKTIVSLQSHPWLHRKSKKGSRGKSLTGSPDISAADPTSNVLAAAGLKVSNMSWSIPSQQETARQINGINYSRNSPLGHLNKLHHSASAPAFSSLTVSSSNAVDRCRSMKKELLAKVEILGNALPPNTLDKLIHDLGGPDNVAEMTGRKNRVVSNGDGTISYESRSKQDVPLELLNIAEKKRFMDGEKNVAVISEAASSGVSLQADRRAKNQRRRVHITLELPWSADKAIQQFGRSHRSNQGALTHGDRRATESQDLSRYNFDNKHGKTALEAVLKAVTDQEVPMVPPPKDYGGNFLLDIREALVGVGLVVKNERSGIATLDKDCTNMSRFLNRILGLEVELQNRLFAYFTETLSVVVQQAKKSGRWDEGILDLGAHGEAVNDVSVERGMSWEESLELRASKTYPDNGYYLSNQIRNDKKTAVLVICEPRSKKKNSIYVSVYRPNTGLQTKPETLEDIKKKYKMVMDHKARSSWIEQYDSALNQCSHAYWKGNCKRITLGIGCDVGRRQRTYHILCGSVLSVWSKLETLLAGQPGANSKIQIVRCRKSDDSRIVGCLIPSNCVPALVRALSPDEAADQEPIIIM</sequence>
<comment type="caution">
    <text evidence="6">The sequence shown here is derived from an EMBL/GenBank/DDBJ whole genome shotgun (WGS) entry which is preliminary data.</text>
</comment>
<evidence type="ECO:0000259" key="3">
    <source>
        <dbReference type="Pfam" id="PF13871"/>
    </source>
</evidence>
<feature type="compositionally biased region" description="Basic residues" evidence="2">
    <location>
        <begin position="936"/>
        <end position="949"/>
    </location>
</feature>
<feature type="region of interest" description="Disordered" evidence="2">
    <location>
        <begin position="801"/>
        <end position="829"/>
    </location>
</feature>
<dbReference type="Proteomes" id="UP001249851">
    <property type="component" value="Unassembled WGS sequence"/>
</dbReference>
<reference evidence="6" key="2">
    <citation type="journal article" date="2023" name="Science">
        <title>Genomic signatures of disease resistance in endangered staghorn corals.</title>
        <authorList>
            <person name="Vollmer S.V."/>
            <person name="Selwyn J.D."/>
            <person name="Despard B.A."/>
            <person name="Roesel C.L."/>
        </authorList>
    </citation>
    <scope>NUCLEOTIDE SEQUENCE</scope>
    <source>
        <strain evidence="6">K2</strain>
    </source>
</reference>
<feature type="compositionally biased region" description="Polar residues" evidence="2">
    <location>
        <begin position="988"/>
        <end position="997"/>
    </location>
</feature>
<feature type="domain" description="Strawberry notch AAA" evidence="4">
    <location>
        <begin position="181"/>
        <end position="425"/>
    </location>
</feature>
<evidence type="ECO:0000259" key="4">
    <source>
        <dbReference type="Pfam" id="PF13872"/>
    </source>
</evidence>
<dbReference type="GO" id="GO:0006355">
    <property type="term" value="P:regulation of DNA-templated transcription"/>
    <property type="evidence" value="ECO:0007669"/>
    <property type="project" value="InterPro"/>
</dbReference>
<dbReference type="InterPro" id="IPR026937">
    <property type="entry name" value="SBNO_Helicase_C_dom"/>
</dbReference>
<feature type="region of interest" description="Disordered" evidence="2">
    <location>
        <begin position="880"/>
        <end position="901"/>
    </location>
</feature>
<dbReference type="SUPFAM" id="SSF52540">
    <property type="entry name" value="P-loop containing nucleoside triphosphate hydrolases"/>
    <property type="match status" value="1"/>
</dbReference>
<reference evidence="6" key="1">
    <citation type="journal article" date="2023" name="G3 (Bethesda)">
        <title>Whole genome assembly and annotation of the endangered Caribbean coral Acropora cervicornis.</title>
        <authorList>
            <person name="Selwyn J.D."/>
            <person name="Vollmer S.V."/>
        </authorList>
    </citation>
    <scope>NUCLEOTIDE SEQUENCE</scope>
    <source>
        <strain evidence="6">K2</strain>
    </source>
</reference>
<feature type="domain" description="Strawberry notch helicase C" evidence="3">
    <location>
        <begin position="1204"/>
        <end position="1335"/>
    </location>
</feature>
<feature type="region of interest" description="Disordered" evidence="2">
    <location>
        <begin position="1198"/>
        <end position="1217"/>
    </location>
</feature>
<dbReference type="Pfam" id="PF25373">
    <property type="entry name" value="SBNO"/>
    <property type="match status" value="1"/>
</dbReference>
<dbReference type="GO" id="GO:0042393">
    <property type="term" value="F:histone binding"/>
    <property type="evidence" value="ECO:0007669"/>
    <property type="project" value="TreeGrafter"/>
</dbReference>
<gene>
    <name evidence="6" type="ORF">P5673_031238</name>
</gene>
<dbReference type="Gene3D" id="3.40.50.300">
    <property type="entry name" value="P-loop containing nucleotide triphosphate hydrolases"/>
    <property type="match status" value="1"/>
</dbReference>
<evidence type="ECO:0000256" key="2">
    <source>
        <dbReference type="SAM" id="MobiDB-lite"/>
    </source>
</evidence>
<feature type="compositionally biased region" description="Polar residues" evidence="2">
    <location>
        <begin position="699"/>
        <end position="710"/>
    </location>
</feature>
<dbReference type="InterPro" id="IPR026741">
    <property type="entry name" value="SNO"/>
</dbReference>
<comment type="similarity">
    <text evidence="1">Belongs to the SBNO family.</text>
</comment>
<name>A0AAD9USS0_ACRCE</name>
<dbReference type="PANTHER" id="PTHR12706">
    <property type="entry name" value="STRAWBERRY NOTCH-RELATED"/>
    <property type="match status" value="1"/>
</dbReference>
<feature type="region of interest" description="Disordered" evidence="2">
    <location>
        <begin position="599"/>
        <end position="710"/>
    </location>
</feature>
<organism evidence="6 7">
    <name type="scientific">Acropora cervicornis</name>
    <name type="common">Staghorn coral</name>
    <dbReference type="NCBI Taxonomy" id="6130"/>
    <lineage>
        <taxon>Eukaryota</taxon>
        <taxon>Metazoa</taxon>
        <taxon>Cnidaria</taxon>
        <taxon>Anthozoa</taxon>
        <taxon>Hexacorallia</taxon>
        <taxon>Scleractinia</taxon>
        <taxon>Astrocoeniina</taxon>
        <taxon>Acroporidae</taxon>
        <taxon>Acropora</taxon>
    </lineage>
</organism>
<dbReference type="InterPro" id="IPR057332">
    <property type="entry name" value="SBNO_a/b_dom"/>
</dbReference>
<evidence type="ECO:0000313" key="6">
    <source>
        <dbReference type="EMBL" id="KAK2548568.1"/>
    </source>
</evidence>
<dbReference type="PANTHER" id="PTHR12706:SF30">
    <property type="entry name" value="PROTEIN STRAWBERRY NOTCH-RELATED"/>
    <property type="match status" value="1"/>
</dbReference>
<dbReference type="InterPro" id="IPR039187">
    <property type="entry name" value="SNO_AAA"/>
</dbReference>
<evidence type="ECO:0000313" key="7">
    <source>
        <dbReference type="Proteomes" id="UP001249851"/>
    </source>
</evidence>
<dbReference type="Pfam" id="PF13872">
    <property type="entry name" value="AAA_34"/>
    <property type="match status" value="2"/>
</dbReference>
<feature type="domain" description="SBNO alpha/beta" evidence="5">
    <location>
        <begin position="1352"/>
        <end position="1470"/>
    </location>
</feature>
<keyword evidence="7" id="KW-1185">Reference proteome</keyword>
<evidence type="ECO:0000259" key="5">
    <source>
        <dbReference type="Pfam" id="PF25373"/>
    </source>
</evidence>
<feature type="region of interest" description="Disordered" evidence="2">
    <location>
        <begin position="936"/>
        <end position="997"/>
    </location>
</feature>
<feature type="domain" description="Strawberry notch AAA" evidence="4">
    <location>
        <begin position="432"/>
        <end position="478"/>
    </location>
</feature>
<dbReference type="GO" id="GO:0005634">
    <property type="term" value="C:nucleus"/>
    <property type="evidence" value="ECO:0007669"/>
    <property type="project" value="TreeGrafter"/>
</dbReference>
<evidence type="ECO:0000256" key="1">
    <source>
        <dbReference type="ARBA" id="ARBA00006992"/>
    </source>
</evidence>
<feature type="compositionally biased region" description="Polar residues" evidence="2">
    <location>
        <begin position="603"/>
        <end position="617"/>
    </location>
</feature>
<protein>
    <submittedName>
        <fullName evidence="6">Protein strawberry notch-like protein 1</fullName>
    </submittedName>
</protein>
<feature type="compositionally biased region" description="Polar residues" evidence="2">
    <location>
        <begin position="805"/>
        <end position="818"/>
    </location>
</feature>
<feature type="compositionally biased region" description="Basic residues" evidence="2">
    <location>
        <begin position="974"/>
        <end position="984"/>
    </location>
</feature>